<evidence type="ECO:0000256" key="11">
    <source>
        <dbReference type="ARBA" id="ARBA00023136"/>
    </source>
</evidence>
<reference evidence="14 15" key="1">
    <citation type="submission" date="2023-09" db="EMBL/GenBank/DDBJ databases">
        <authorList>
            <person name="Zhai L."/>
        </authorList>
    </citation>
    <scope>NUCLEOTIDE SEQUENCE [LARGE SCALE GENOMIC DNA]</scope>
    <source>
        <strain evidence="14 15">5 N-1</strain>
    </source>
</reference>
<keyword evidence="10" id="KW-0443">Lipid metabolism</keyword>
<feature type="transmembrane region" description="Helical" evidence="12">
    <location>
        <begin position="36"/>
        <end position="59"/>
    </location>
</feature>
<evidence type="ECO:0000313" key="14">
    <source>
        <dbReference type="EMBL" id="MDR5588253.1"/>
    </source>
</evidence>
<dbReference type="InterPro" id="IPR000620">
    <property type="entry name" value="EamA_dom"/>
</dbReference>
<dbReference type="PANTHER" id="PTHR30561:SF9">
    <property type="entry name" value="4-AMINO-4-DEOXY-L-ARABINOSE-PHOSPHOUNDECAPRENOL FLIPPASE SUBUNIT ARNF-RELATED"/>
    <property type="match status" value="1"/>
</dbReference>
<feature type="transmembrane region" description="Helical" evidence="12">
    <location>
        <begin position="65"/>
        <end position="86"/>
    </location>
</feature>
<dbReference type="Gene3D" id="1.10.3730.20">
    <property type="match status" value="1"/>
</dbReference>
<protein>
    <submittedName>
        <fullName evidence="14">EamA family transporter</fullName>
    </submittedName>
</protein>
<name>A0ABU1EJ50_9CLOT</name>
<dbReference type="InterPro" id="IPR037185">
    <property type="entry name" value="EmrE-like"/>
</dbReference>
<dbReference type="EMBL" id="JAVJAN010000033">
    <property type="protein sequence ID" value="MDR5588253.1"/>
    <property type="molecule type" value="Genomic_DNA"/>
</dbReference>
<evidence type="ECO:0000256" key="4">
    <source>
        <dbReference type="ARBA" id="ARBA00022516"/>
    </source>
</evidence>
<keyword evidence="6" id="KW-0441">Lipid A biosynthesis</keyword>
<evidence type="ECO:0000256" key="1">
    <source>
        <dbReference type="ARBA" id="ARBA00004651"/>
    </source>
</evidence>
<keyword evidence="7 12" id="KW-0812">Transmembrane</keyword>
<evidence type="ECO:0000256" key="3">
    <source>
        <dbReference type="ARBA" id="ARBA00022475"/>
    </source>
</evidence>
<dbReference type="SUPFAM" id="SSF103481">
    <property type="entry name" value="Multidrug resistance efflux transporter EmrE"/>
    <property type="match status" value="1"/>
</dbReference>
<dbReference type="Pfam" id="PF00892">
    <property type="entry name" value="EamA"/>
    <property type="match status" value="1"/>
</dbReference>
<accession>A0ABU1EJ50</accession>
<evidence type="ECO:0000259" key="13">
    <source>
        <dbReference type="Pfam" id="PF00892"/>
    </source>
</evidence>
<evidence type="ECO:0000256" key="9">
    <source>
        <dbReference type="ARBA" id="ARBA00022989"/>
    </source>
</evidence>
<evidence type="ECO:0000256" key="10">
    <source>
        <dbReference type="ARBA" id="ARBA00023098"/>
    </source>
</evidence>
<gene>
    <name evidence="14" type="ORF">RGC78_12325</name>
</gene>
<keyword evidence="4" id="KW-0444">Lipid biosynthesis</keyword>
<comment type="subcellular location">
    <subcellularLocation>
        <location evidence="1">Cell membrane</location>
        <topology evidence="1">Multi-pass membrane protein</topology>
    </subcellularLocation>
</comment>
<evidence type="ECO:0000256" key="7">
    <source>
        <dbReference type="ARBA" id="ARBA00022692"/>
    </source>
</evidence>
<dbReference type="Proteomes" id="UP001256646">
    <property type="component" value="Unassembled WGS sequence"/>
</dbReference>
<dbReference type="RefSeq" id="WP_309556725.1">
    <property type="nucleotide sequence ID" value="NZ_JAVJAN010000033.1"/>
</dbReference>
<keyword evidence="5" id="KW-0997">Cell inner membrane</keyword>
<evidence type="ECO:0000256" key="2">
    <source>
        <dbReference type="ARBA" id="ARBA00007362"/>
    </source>
</evidence>
<dbReference type="PANTHER" id="PTHR30561">
    <property type="entry name" value="SMR FAMILY PROTON-DEPENDENT DRUG EFFLUX TRANSPORTER SUGE"/>
    <property type="match status" value="1"/>
</dbReference>
<evidence type="ECO:0000256" key="5">
    <source>
        <dbReference type="ARBA" id="ARBA00022519"/>
    </source>
</evidence>
<feature type="transmembrane region" description="Helical" evidence="12">
    <location>
        <begin position="6"/>
        <end position="24"/>
    </location>
</feature>
<evidence type="ECO:0000313" key="15">
    <source>
        <dbReference type="Proteomes" id="UP001256646"/>
    </source>
</evidence>
<comment type="similarity">
    <text evidence="2">Belongs to the EamA transporter family.</text>
</comment>
<dbReference type="InterPro" id="IPR000390">
    <property type="entry name" value="Small_drug/metabolite_transptr"/>
</dbReference>
<keyword evidence="9 12" id="KW-1133">Transmembrane helix</keyword>
<evidence type="ECO:0000256" key="12">
    <source>
        <dbReference type="SAM" id="Phobius"/>
    </source>
</evidence>
<keyword evidence="3" id="KW-1003">Cell membrane</keyword>
<keyword evidence="11 12" id="KW-0472">Membrane</keyword>
<feature type="domain" description="EamA" evidence="13">
    <location>
        <begin position="7"/>
        <end position="110"/>
    </location>
</feature>
<comment type="caution">
    <text evidence="14">The sequence shown here is derived from an EMBL/GenBank/DDBJ whole genome shotgun (WGS) entry which is preliminary data.</text>
</comment>
<evidence type="ECO:0000256" key="8">
    <source>
        <dbReference type="ARBA" id="ARBA00022985"/>
    </source>
</evidence>
<organism evidence="14 15">
    <name type="scientific">Clostridium aquiflavi</name>
    <dbReference type="NCBI Taxonomy" id="3073603"/>
    <lineage>
        <taxon>Bacteria</taxon>
        <taxon>Bacillati</taxon>
        <taxon>Bacillota</taxon>
        <taxon>Clostridia</taxon>
        <taxon>Eubacteriales</taxon>
        <taxon>Clostridiaceae</taxon>
        <taxon>Clostridium</taxon>
    </lineage>
</organism>
<proteinExistence type="inferred from homology"/>
<keyword evidence="8" id="KW-0448">Lipopolysaccharide biosynthesis</keyword>
<sequence length="112" mass="12742">MIKIICYITIIIMTIFGAFAGLFLKRASSSKKLKELILNINLYIGGILYIISALMNIYVLKYLDYSITLPLTSITYIWTMIISYIILKEKITYKKIFGIICICSGAILITIN</sequence>
<keyword evidence="15" id="KW-1185">Reference proteome</keyword>
<evidence type="ECO:0000256" key="6">
    <source>
        <dbReference type="ARBA" id="ARBA00022556"/>
    </source>
</evidence>